<dbReference type="PANTHER" id="PTHR24198">
    <property type="entry name" value="ANKYRIN REPEAT AND PROTEIN KINASE DOMAIN-CONTAINING PROTEIN"/>
    <property type="match status" value="1"/>
</dbReference>
<evidence type="ECO:0000313" key="5">
    <source>
        <dbReference type="EMBL" id="AZL93828.1"/>
    </source>
</evidence>
<dbReference type="PRINTS" id="PR01415">
    <property type="entry name" value="ANKYRIN"/>
</dbReference>
<dbReference type="InterPro" id="IPR013783">
    <property type="entry name" value="Ig-like_fold"/>
</dbReference>
<keyword evidence="2 3" id="KW-0040">ANK repeat</keyword>
<feature type="repeat" description="ANK" evidence="3">
    <location>
        <begin position="172"/>
        <end position="205"/>
    </location>
</feature>
<feature type="repeat" description="ANK" evidence="3">
    <location>
        <begin position="239"/>
        <end position="271"/>
    </location>
</feature>
<dbReference type="EMBL" id="MH734131">
    <property type="protein sequence ID" value="AZL93828.1"/>
    <property type="molecule type" value="mRNA"/>
</dbReference>
<name>A0A3S8V292_CEATH</name>
<reference evidence="5" key="1">
    <citation type="journal article" date="2018" name="Front. Plant Sci.">
        <title>Comparative Analysis of the Nodule Transcriptomes of Ceanothus thyrsiflorus (Rhamnaceae, Rosales) and Datisca glomerata (Datiscaceae, Cucurbitales).</title>
        <authorList>
            <person name="Salgado M.G."/>
            <person name="van Velzen R."/>
            <person name="Nguyen T.V."/>
            <person name="Battenberg K."/>
            <person name="Berry A.M."/>
            <person name="Lundin D."/>
            <person name="Pawlowski K."/>
        </authorList>
    </citation>
    <scope>NUCLEOTIDE SEQUENCE</scope>
</reference>
<evidence type="ECO:0000256" key="2">
    <source>
        <dbReference type="ARBA" id="ARBA00023043"/>
    </source>
</evidence>
<evidence type="ECO:0000256" key="3">
    <source>
        <dbReference type="PROSITE-ProRule" id="PRU00023"/>
    </source>
</evidence>
<accession>A0A3S8V292</accession>
<feature type="repeat" description="ANK" evidence="3">
    <location>
        <begin position="206"/>
        <end position="238"/>
    </location>
</feature>
<dbReference type="InterPro" id="IPR036770">
    <property type="entry name" value="Ankyrin_rpt-contain_sf"/>
</dbReference>
<feature type="repeat" description="ANK" evidence="3">
    <location>
        <begin position="272"/>
        <end position="304"/>
    </location>
</feature>
<dbReference type="SMART" id="SM00248">
    <property type="entry name" value="ANK"/>
    <property type="match status" value="9"/>
</dbReference>
<dbReference type="PROSITE" id="PS50202">
    <property type="entry name" value="MSP"/>
    <property type="match status" value="1"/>
</dbReference>
<dbReference type="SUPFAM" id="SSF48403">
    <property type="entry name" value="Ankyrin repeat"/>
    <property type="match status" value="1"/>
</dbReference>
<proteinExistence type="evidence at transcript level"/>
<feature type="repeat" description="ANK" evidence="3">
    <location>
        <begin position="393"/>
        <end position="425"/>
    </location>
</feature>
<dbReference type="InterPro" id="IPR000535">
    <property type="entry name" value="MSP_dom"/>
</dbReference>
<evidence type="ECO:0000259" key="4">
    <source>
        <dbReference type="PROSITE" id="PS50202"/>
    </source>
</evidence>
<dbReference type="Gene3D" id="2.60.40.10">
    <property type="entry name" value="Immunoglobulins"/>
    <property type="match status" value="1"/>
</dbReference>
<sequence length="537" mass="57882">MDRLISLEPSNLVPIRIENGQKCSGELTLRNVMHTMPVAFRLQPLIKSRYTVRPQTGIISPLEKLTVEIIYNLPSGSNLPDSFPYCHDSFLLHSVVVPGAAIKDPSSTFDAVPSDWFTTKKKQVFIDSGIKIMFVGSPVLAQLVVDGSMDDIREVLERSEPAWKAADSVNSDGQTLLHLAISHQSRPDLVQLLLEFEPDVEAQSRSGSSPLEAASASGEALIVELLLARRASTERSESSTWGPIHLAAGGGHVEVLRLLILKGANVDAATKDGNTALHLAAEERRRDCARLLLASGARADVRNTGDGDTPLHVAAALGDEHMVKLFLQKGANKDIRNHAGRTAYDVAAENGHTRLFDALRLGDSLCVAARKGEVRTILRLLESGAAINGRDQHGWTALHRACFKGRIDAVRTLIERGIDIDAKDEDGYTALHCAAESGHGDVTEVLVKKGVDVEARTNKGVTALHIAESLHYVGITRILIHGGATKDNMAQIPGVASIALGSKMVGVEGEKGGMKRKLSRDRALRSSFDKSVPLAVL</sequence>
<dbReference type="Pfam" id="PF13637">
    <property type="entry name" value="Ank_4"/>
    <property type="match status" value="1"/>
</dbReference>
<dbReference type="AlphaFoldDB" id="A0A3S8V292"/>
<dbReference type="Pfam" id="PF00023">
    <property type="entry name" value="Ank"/>
    <property type="match status" value="1"/>
</dbReference>
<protein>
    <submittedName>
        <fullName evidence="5">Vapyrin</fullName>
    </submittedName>
</protein>
<feature type="repeat" description="ANK" evidence="3">
    <location>
        <begin position="306"/>
        <end position="338"/>
    </location>
</feature>
<evidence type="ECO:0000256" key="1">
    <source>
        <dbReference type="ARBA" id="ARBA00022737"/>
    </source>
</evidence>
<dbReference type="Gene3D" id="1.25.40.20">
    <property type="entry name" value="Ankyrin repeat-containing domain"/>
    <property type="match status" value="4"/>
</dbReference>
<dbReference type="PROSITE" id="PS50297">
    <property type="entry name" value="ANK_REP_REGION"/>
    <property type="match status" value="6"/>
</dbReference>
<feature type="domain" description="MSP" evidence="4">
    <location>
        <begin position="4"/>
        <end position="135"/>
    </location>
</feature>
<dbReference type="Pfam" id="PF12796">
    <property type="entry name" value="Ank_2"/>
    <property type="match status" value="2"/>
</dbReference>
<dbReference type="Pfam" id="PF00635">
    <property type="entry name" value="Motile_Sperm"/>
    <property type="match status" value="1"/>
</dbReference>
<keyword evidence="1" id="KW-0677">Repeat</keyword>
<dbReference type="PANTHER" id="PTHR24198:SF165">
    <property type="entry name" value="ANKYRIN REPEAT-CONTAINING PROTEIN-RELATED"/>
    <property type="match status" value="1"/>
</dbReference>
<feature type="repeat" description="ANK" evidence="3">
    <location>
        <begin position="426"/>
        <end position="458"/>
    </location>
</feature>
<dbReference type="InterPro" id="IPR002110">
    <property type="entry name" value="Ankyrin_rpt"/>
</dbReference>
<organism evidence="5">
    <name type="scientific">Ceanothus thyrsiflorus</name>
    <name type="common">Blue blossom</name>
    <dbReference type="NCBI Taxonomy" id="48245"/>
    <lineage>
        <taxon>Eukaryota</taxon>
        <taxon>Viridiplantae</taxon>
        <taxon>Streptophyta</taxon>
        <taxon>Embryophyta</taxon>
        <taxon>Tracheophyta</taxon>
        <taxon>Spermatophyta</taxon>
        <taxon>Magnoliopsida</taxon>
        <taxon>eudicotyledons</taxon>
        <taxon>Gunneridae</taxon>
        <taxon>Pentapetalae</taxon>
        <taxon>rosids</taxon>
        <taxon>fabids</taxon>
        <taxon>Rosales</taxon>
        <taxon>Rhamnaceae</taxon>
        <taxon>Rhamnaceae incertae sedis</taxon>
        <taxon>Ceanothus</taxon>
    </lineage>
</organism>
<dbReference type="SUPFAM" id="SSF49354">
    <property type="entry name" value="PapD-like"/>
    <property type="match status" value="1"/>
</dbReference>
<dbReference type="InterPro" id="IPR008962">
    <property type="entry name" value="PapD-like_sf"/>
</dbReference>
<dbReference type="PROSITE" id="PS50088">
    <property type="entry name" value="ANK_REPEAT"/>
    <property type="match status" value="7"/>
</dbReference>